<dbReference type="EMBL" id="JANRMS010000257">
    <property type="protein sequence ID" value="KAJ3543177.1"/>
    <property type="molecule type" value="Genomic_DNA"/>
</dbReference>
<comment type="caution">
    <text evidence="1">The sequence shown here is derived from an EMBL/GenBank/DDBJ whole genome shotgun (WGS) entry which is preliminary data.</text>
</comment>
<proteinExistence type="predicted"/>
<accession>A0ACC1SN25</accession>
<protein>
    <submittedName>
        <fullName evidence="1">Uncharacterized protein</fullName>
    </submittedName>
</protein>
<sequence>MKVSLFTNCFSLALLVLEPASATKAPKGCRKLHTDSDWPAPDVWEAALPGVIRGKDSDANGHLPDYRLRAECAEDVQAAVSFAAKHNIRLSVITTGHDQLGRSDAGSGLLIDLSLLKGVRVQESFTPTVEGVTSLNHTEAPNVIAPKPGMGGIVTFGPAVAGLALNYALAPSGLFATSGAAATVAIGGGWGQNGGYGPFTSQHGLGVDQWLEAKIVTPDGKLRVANRVTNPDIFWAIRGGGGGTFGVVVEATWKAYPVVPITGYNWYINSSLPSPSEEDFETGEMPVGAAMAYLMSELPALQEKGITAYIYVSPNAVRCYAIHPGKLSGTANANAVWGPILSKMQSFPGMTPFQTKPYNFDTYKEFFDTTYGPLKSTSGQPAEPRNRGIVPFDSRLLAAEHLKSPDLTRALRGTRGDYGILLTSPGQKLGPGKETSANPGWRRAVILLVGYKSNTTDVDGLRELAPDMGTYINEASVTEKDWTSSFWGTNYARLSKIKEEIDPNMMLWVSPGINADYARVVDGRECLVDPRPDKPSLYPPVTDRHVIADLEKDGDFLFGQQELIGTKYPSPGTWVGLQPSE</sequence>
<dbReference type="Proteomes" id="UP001148629">
    <property type="component" value="Unassembled WGS sequence"/>
</dbReference>
<evidence type="ECO:0000313" key="2">
    <source>
        <dbReference type="Proteomes" id="UP001148629"/>
    </source>
</evidence>
<name>A0ACC1SN25_9HYPO</name>
<reference evidence="1" key="1">
    <citation type="submission" date="2022-08" db="EMBL/GenBank/DDBJ databases">
        <title>Genome Sequence of Fusarium decemcellulare.</title>
        <authorList>
            <person name="Buettner E."/>
        </authorList>
    </citation>
    <scope>NUCLEOTIDE SEQUENCE</scope>
    <source>
        <strain evidence="1">Babe19</strain>
    </source>
</reference>
<gene>
    <name evidence="1" type="ORF">NM208_g3712</name>
</gene>
<keyword evidence="2" id="KW-1185">Reference proteome</keyword>
<organism evidence="1 2">
    <name type="scientific">Fusarium decemcellulare</name>
    <dbReference type="NCBI Taxonomy" id="57161"/>
    <lineage>
        <taxon>Eukaryota</taxon>
        <taxon>Fungi</taxon>
        <taxon>Dikarya</taxon>
        <taxon>Ascomycota</taxon>
        <taxon>Pezizomycotina</taxon>
        <taxon>Sordariomycetes</taxon>
        <taxon>Hypocreomycetidae</taxon>
        <taxon>Hypocreales</taxon>
        <taxon>Nectriaceae</taxon>
        <taxon>Fusarium</taxon>
        <taxon>Fusarium decemcellulare species complex</taxon>
    </lineage>
</organism>
<evidence type="ECO:0000313" key="1">
    <source>
        <dbReference type="EMBL" id="KAJ3543177.1"/>
    </source>
</evidence>